<comment type="subcellular location">
    <subcellularLocation>
        <location evidence="2">Endoplasmic reticulum membrane</location>
        <topology evidence="2">Single-pass type II membrane protein</topology>
    </subcellularLocation>
    <subcellularLocation>
        <location evidence="1">Golgi apparatus membrane</location>
        <topology evidence="1">Single-pass type II membrane protein</topology>
    </subcellularLocation>
</comment>
<evidence type="ECO:0000259" key="20">
    <source>
        <dbReference type="PROSITE" id="PS51212"/>
    </source>
</evidence>
<evidence type="ECO:0000256" key="19">
    <source>
        <dbReference type="ARBA" id="ARBA00047847"/>
    </source>
</evidence>
<dbReference type="InterPro" id="IPR024448">
    <property type="entry name" value="XylT_C"/>
</dbReference>
<dbReference type="GO" id="GO:0000139">
    <property type="term" value="C:Golgi membrane"/>
    <property type="evidence" value="ECO:0007669"/>
    <property type="project" value="UniProtKB-SubCell"/>
</dbReference>
<gene>
    <name evidence="21" type="primary">sqv-6</name>
    <name evidence="21" type="ORF">Tcan_13772</name>
</gene>
<dbReference type="GO" id="GO:0050650">
    <property type="term" value="P:chondroitin sulfate proteoglycan biosynthetic process"/>
    <property type="evidence" value="ECO:0007669"/>
    <property type="project" value="TreeGrafter"/>
</dbReference>
<dbReference type="Pfam" id="PF12529">
    <property type="entry name" value="Xylo_C"/>
    <property type="match status" value="1"/>
</dbReference>
<name>A0A0B2VXS9_TOXCA</name>
<dbReference type="GO" id="GO:0005789">
    <property type="term" value="C:endoplasmic reticulum membrane"/>
    <property type="evidence" value="ECO:0007669"/>
    <property type="project" value="UniProtKB-SubCell"/>
</dbReference>
<keyword evidence="10" id="KW-0479">Metal-binding</keyword>
<keyword evidence="14" id="KW-0333">Golgi apparatus</keyword>
<keyword evidence="15" id="KW-0472">Membrane</keyword>
<dbReference type="Pfam" id="PF02485">
    <property type="entry name" value="Branch"/>
    <property type="match status" value="1"/>
</dbReference>
<evidence type="ECO:0000256" key="15">
    <source>
        <dbReference type="ARBA" id="ARBA00023136"/>
    </source>
</evidence>
<keyword evidence="7" id="KW-0328">Glycosyltransferase</keyword>
<evidence type="ECO:0000256" key="18">
    <source>
        <dbReference type="ARBA" id="ARBA00042865"/>
    </source>
</evidence>
<reference evidence="21 22" key="1">
    <citation type="submission" date="2014-11" db="EMBL/GenBank/DDBJ databases">
        <title>Genetic blueprint of the zoonotic pathogen Toxocara canis.</title>
        <authorList>
            <person name="Zhu X.-Q."/>
            <person name="Korhonen P.K."/>
            <person name="Cai H."/>
            <person name="Young N.D."/>
            <person name="Nejsum P."/>
            <person name="von Samson-Himmelstjerna G."/>
            <person name="Boag P.R."/>
            <person name="Tan P."/>
            <person name="Li Q."/>
            <person name="Min J."/>
            <person name="Yang Y."/>
            <person name="Wang X."/>
            <person name="Fang X."/>
            <person name="Hall R.S."/>
            <person name="Hofmann A."/>
            <person name="Sternberg P.W."/>
            <person name="Jex A.R."/>
            <person name="Gasser R.B."/>
        </authorList>
    </citation>
    <scope>NUCLEOTIDE SEQUENCE [LARGE SCALE GENOMIC DNA]</scope>
    <source>
        <strain evidence="21">PN_DK_2014</strain>
    </source>
</reference>
<organism evidence="21 22">
    <name type="scientific">Toxocara canis</name>
    <name type="common">Canine roundworm</name>
    <dbReference type="NCBI Taxonomy" id="6265"/>
    <lineage>
        <taxon>Eukaryota</taxon>
        <taxon>Metazoa</taxon>
        <taxon>Ecdysozoa</taxon>
        <taxon>Nematoda</taxon>
        <taxon>Chromadorea</taxon>
        <taxon>Rhabditida</taxon>
        <taxon>Spirurina</taxon>
        <taxon>Ascaridomorpha</taxon>
        <taxon>Ascaridoidea</taxon>
        <taxon>Toxocaridae</taxon>
        <taxon>Toxocara</taxon>
    </lineage>
</organism>
<dbReference type="Proteomes" id="UP000031036">
    <property type="component" value="Unassembled WGS sequence"/>
</dbReference>
<dbReference type="PROSITE" id="PS51212">
    <property type="entry name" value="WSC"/>
    <property type="match status" value="1"/>
</dbReference>
<dbReference type="EC" id="2.4.2.26" evidence="6"/>
<dbReference type="GO" id="GO:0030158">
    <property type="term" value="F:protein xylosyltransferase activity"/>
    <property type="evidence" value="ECO:0007669"/>
    <property type="project" value="UniProtKB-EC"/>
</dbReference>
<dbReference type="GO" id="GO:0015012">
    <property type="term" value="P:heparan sulfate proteoglycan biosynthetic process"/>
    <property type="evidence" value="ECO:0007669"/>
    <property type="project" value="UniProtKB-UniPathway"/>
</dbReference>
<sequence length="743" mass="84791">MRTESCRQEARRLICALDHATPDTLPNTCPRYVESQRGVYVGCFTDMKSARVLTGHLYRLKQINSPQYCINLCLRAGYIYAGVEYGEECFCGDSLRNSSKLSNVECDRFACPSNKSTACGGYEALSIYTTGITEKSHRLVGYVEPNWTSNSDVQILFLLQLNGRNIRQVMRMLKIIYSPKHVYVVHVDSRQQFMHSEMKKLEQRAKSEGLDNIYVMEKRYATIWAGASLLSMFLDAVKYAEEEKGWQKWDFILNLSESDFPLLSLKELELHLERNIGYNFLSSHGYDTARFIQKQGLEYLFFECENRMWRLGKRSMFPSRIRLDGGSDWVVLSRQFATFALSRDRLVQGLRDIFANVLLPLESFFHTVAANSEYCNRVVKGNLHLTNWKRKQGCRCAMLKKVVDWCGCSPLVFNDLDIPKFMLETSKKKVIFFGRKFDSLISQSAIAAAESQALRRTPQLVDANHVSFTRAWLNFYDRTIDYSELLTTWAHAVTRLSSFTPSLSGCEFVELVTLYAYKENDDSELETIIDCEMKCEDGTVVLAEVLVVPKSDINFSTDVVVDGYRLVDVQLGADLDLKEEVYRNYAAVFSKDDTVAAKLRWQLVEGASTSVSTNFSSPLVEAEWTDPLGRLIKAATIPSYDSIYGSQFAHLFPNETMVGEWKLDFWSPDDQSRRTRLASMNFAVFSLDGSDLDASLIEKYFRIIDVCTNTTNIGNLPLCSHTLWSHSSPDPKSEFSFGRVLPR</sequence>
<dbReference type="InterPro" id="IPR043538">
    <property type="entry name" value="XYLT"/>
</dbReference>
<feature type="domain" description="WSC" evidence="20">
    <location>
        <begin position="37"/>
        <end position="131"/>
    </location>
</feature>
<evidence type="ECO:0000256" key="8">
    <source>
        <dbReference type="ARBA" id="ARBA00022679"/>
    </source>
</evidence>
<evidence type="ECO:0000256" key="10">
    <source>
        <dbReference type="ARBA" id="ARBA00022723"/>
    </source>
</evidence>
<protein>
    <recommendedName>
        <fullName evidence="6">protein xylosyltransferase</fullName>
        <ecNumber evidence="6">2.4.2.26</ecNumber>
    </recommendedName>
    <alternativeName>
        <fullName evidence="18">Peptide O-xylosyltransferase</fullName>
    </alternativeName>
</protein>
<dbReference type="PANTHER" id="PTHR46025">
    <property type="entry name" value="XYLOSYLTRANSFERASE OXT"/>
    <property type="match status" value="1"/>
</dbReference>
<dbReference type="InterPro" id="IPR002889">
    <property type="entry name" value="WSC_carb-bd"/>
</dbReference>
<evidence type="ECO:0000256" key="5">
    <source>
        <dbReference type="ARBA" id="ARBA00010195"/>
    </source>
</evidence>
<evidence type="ECO:0000256" key="7">
    <source>
        <dbReference type="ARBA" id="ARBA00022676"/>
    </source>
</evidence>
<keyword evidence="17" id="KW-0325">Glycoprotein</keyword>
<dbReference type="SMART" id="SM00321">
    <property type="entry name" value="WSC"/>
    <property type="match status" value="1"/>
</dbReference>
<keyword evidence="16" id="KW-1015">Disulfide bond</keyword>
<keyword evidence="12" id="KW-0735">Signal-anchor</keyword>
<dbReference type="UniPathway" id="UPA00755"/>
<evidence type="ECO:0000256" key="1">
    <source>
        <dbReference type="ARBA" id="ARBA00004323"/>
    </source>
</evidence>
<dbReference type="AlphaFoldDB" id="A0A0B2VXS9"/>
<comment type="similarity">
    <text evidence="5">Belongs to the glycosyltransferase 14 family. XylT subfamily.</text>
</comment>
<keyword evidence="9" id="KW-0812">Transmembrane</keyword>
<evidence type="ECO:0000256" key="14">
    <source>
        <dbReference type="ARBA" id="ARBA00023034"/>
    </source>
</evidence>
<evidence type="ECO:0000256" key="9">
    <source>
        <dbReference type="ARBA" id="ARBA00022692"/>
    </source>
</evidence>
<keyword evidence="22" id="KW-1185">Reference proteome</keyword>
<evidence type="ECO:0000256" key="3">
    <source>
        <dbReference type="ARBA" id="ARBA00004840"/>
    </source>
</evidence>
<comment type="catalytic activity">
    <reaction evidence="19">
        <text>UDP-alpha-D-xylose + L-seryl-[protein] = 3-O-(beta-D-xylosyl)-L-seryl-[protein] + UDP + H(+)</text>
        <dbReference type="Rhea" id="RHEA:50192"/>
        <dbReference type="Rhea" id="RHEA-COMP:9863"/>
        <dbReference type="Rhea" id="RHEA-COMP:12567"/>
        <dbReference type="ChEBI" id="CHEBI:15378"/>
        <dbReference type="ChEBI" id="CHEBI:29999"/>
        <dbReference type="ChEBI" id="CHEBI:57632"/>
        <dbReference type="ChEBI" id="CHEBI:58223"/>
        <dbReference type="ChEBI" id="CHEBI:132085"/>
        <dbReference type="EC" id="2.4.2.26"/>
    </reaction>
</comment>
<dbReference type="PANTHER" id="PTHR46025:SF3">
    <property type="entry name" value="XYLOSYLTRANSFERASE OXT"/>
    <property type="match status" value="1"/>
</dbReference>
<dbReference type="OMA" id="RMFRIGK"/>
<evidence type="ECO:0000313" key="21">
    <source>
        <dbReference type="EMBL" id="KHN86483.1"/>
    </source>
</evidence>
<dbReference type="EMBL" id="JPKZ01000617">
    <property type="protein sequence ID" value="KHN86483.1"/>
    <property type="molecule type" value="Genomic_DNA"/>
</dbReference>
<dbReference type="STRING" id="6265.A0A0B2VXS9"/>
<evidence type="ECO:0000256" key="6">
    <source>
        <dbReference type="ARBA" id="ARBA00011972"/>
    </source>
</evidence>
<dbReference type="GO" id="GO:0046872">
    <property type="term" value="F:metal ion binding"/>
    <property type="evidence" value="ECO:0007669"/>
    <property type="project" value="UniProtKB-KW"/>
</dbReference>
<evidence type="ECO:0000256" key="11">
    <source>
        <dbReference type="ARBA" id="ARBA00022824"/>
    </source>
</evidence>
<evidence type="ECO:0000256" key="12">
    <source>
        <dbReference type="ARBA" id="ARBA00022968"/>
    </source>
</evidence>
<comment type="pathway">
    <text evidence="3">Glycan metabolism; chondroitin sulfate biosynthesis.</text>
</comment>
<keyword evidence="8 21" id="KW-0808">Transferase</keyword>
<evidence type="ECO:0000256" key="13">
    <source>
        <dbReference type="ARBA" id="ARBA00022989"/>
    </source>
</evidence>
<evidence type="ECO:0000256" key="4">
    <source>
        <dbReference type="ARBA" id="ARBA00005093"/>
    </source>
</evidence>
<accession>A0A0B2VXS9</accession>
<keyword evidence="11" id="KW-0256">Endoplasmic reticulum</keyword>
<dbReference type="Pfam" id="PF01822">
    <property type="entry name" value="WSC"/>
    <property type="match status" value="1"/>
</dbReference>
<dbReference type="OrthoDB" id="2019572at2759"/>
<dbReference type="UniPathway" id="UPA00756"/>
<proteinExistence type="inferred from homology"/>
<comment type="caution">
    <text evidence="21">The sequence shown here is derived from an EMBL/GenBank/DDBJ whole genome shotgun (WGS) entry which is preliminary data.</text>
</comment>
<evidence type="ECO:0000256" key="17">
    <source>
        <dbReference type="ARBA" id="ARBA00023180"/>
    </source>
</evidence>
<comment type="pathway">
    <text evidence="4">Glycan metabolism; heparan sulfate biosynthesis.</text>
</comment>
<dbReference type="InterPro" id="IPR003406">
    <property type="entry name" value="Glyco_trans_14"/>
</dbReference>
<evidence type="ECO:0000313" key="22">
    <source>
        <dbReference type="Proteomes" id="UP000031036"/>
    </source>
</evidence>
<evidence type="ECO:0000256" key="16">
    <source>
        <dbReference type="ARBA" id="ARBA00023157"/>
    </source>
</evidence>
<keyword evidence="13" id="KW-1133">Transmembrane helix</keyword>
<evidence type="ECO:0000256" key="2">
    <source>
        <dbReference type="ARBA" id="ARBA00004648"/>
    </source>
</evidence>